<evidence type="ECO:0000313" key="3">
    <source>
        <dbReference type="Proteomes" id="UP000199696"/>
    </source>
</evidence>
<feature type="transmembrane region" description="Helical" evidence="1">
    <location>
        <begin position="6"/>
        <end position="26"/>
    </location>
</feature>
<keyword evidence="1" id="KW-1133">Transmembrane helix</keyword>
<reference evidence="3" key="1">
    <citation type="submission" date="2016-06" db="EMBL/GenBank/DDBJ databases">
        <authorList>
            <person name="Varghese N."/>
            <person name="Submissions Spin"/>
        </authorList>
    </citation>
    <scope>NUCLEOTIDE SEQUENCE [LARGE SCALE GENOMIC DNA]</scope>
    <source>
        <strain evidence="3">DSM 44814</strain>
    </source>
</reference>
<gene>
    <name evidence="2" type="ORF">GA0070604_3498</name>
</gene>
<evidence type="ECO:0000256" key="1">
    <source>
        <dbReference type="SAM" id="Phobius"/>
    </source>
</evidence>
<dbReference type="Pfam" id="PF19941">
    <property type="entry name" value="DUF6403"/>
    <property type="match status" value="1"/>
</dbReference>
<organism evidence="2 3">
    <name type="scientific">Micromonospora eburnea</name>
    <dbReference type="NCBI Taxonomy" id="227316"/>
    <lineage>
        <taxon>Bacteria</taxon>
        <taxon>Bacillati</taxon>
        <taxon>Actinomycetota</taxon>
        <taxon>Actinomycetes</taxon>
        <taxon>Micromonosporales</taxon>
        <taxon>Micromonosporaceae</taxon>
        <taxon>Micromonospora</taxon>
    </lineage>
</organism>
<accession>A0A1C6US33</accession>
<dbReference type="RefSeq" id="WP_091119002.1">
    <property type="nucleotide sequence ID" value="NZ_FMHY01000002.1"/>
</dbReference>
<keyword evidence="1" id="KW-0812">Transmembrane</keyword>
<evidence type="ECO:0000313" key="2">
    <source>
        <dbReference type="EMBL" id="SCL56852.1"/>
    </source>
</evidence>
<name>A0A1C6US33_9ACTN</name>
<dbReference type="AlphaFoldDB" id="A0A1C6US33"/>
<sequence>MSPSVLIWLTGSVLLLAAGLLTTLLPRRRSLARERRIAWSAAGAAIDSAAVSRDASAEHVPEAERLLARAELLAASGGGATAARTAAGHARRADELWRAHQ</sequence>
<dbReference type="EMBL" id="FMHY01000002">
    <property type="protein sequence ID" value="SCL56852.1"/>
    <property type="molecule type" value="Genomic_DNA"/>
</dbReference>
<keyword evidence="3" id="KW-1185">Reference proteome</keyword>
<proteinExistence type="predicted"/>
<dbReference type="InterPro" id="IPR045645">
    <property type="entry name" value="DUF6403"/>
</dbReference>
<keyword evidence="1" id="KW-0472">Membrane</keyword>
<dbReference type="Proteomes" id="UP000199696">
    <property type="component" value="Unassembled WGS sequence"/>
</dbReference>
<protein>
    <submittedName>
        <fullName evidence="2">Uncharacterized protein</fullName>
    </submittedName>
</protein>
<dbReference type="STRING" id="227316.GA0070604_3498"/>